<protein>
    <submittedName>
        <fullName evidence="4">Molecular chaperone (Small heat shock protein)-like protein</fullName>
    </submittedName>
</protein>
<evidence type="ECO:0000256" key="2">
    <source>
        <dbReference type="RuleBase" id="RU003616"/>
    </source>
</evidence>
<dbReference type="Pfam" id="PF00011">
    <property type="entry name" value="HSP20"/>
    <property type="match status" value="1"/>
</dbReference>
<proteinExistence type="inferred from homology"/>
<dbReference type="RefSeq" id="WP_007413078.1">
    <property type="nucleotide sequence ID" value="NZ_ABOX02000003.1"/>
</dbReference>
<keyword evidence="4" id="KW-0346">Stress response</keyword>
<keyword evidence="5" id="KW-1185">Reference proteome</keyword>
<dbReference type="OrthoDB" id="189458at2"/>
<dbReference type="STRING" id="320771.Cflav_PD5400"/>
<evidence type="ECO:0000313" key="4">
    <source>
        <dbReference type="EMBL" id="EEF62765.1"/>
    </source>
</evidence>
<dbReference type="InterPro" id="IPR008978">
    <property type="entry name" value="HSP20-like_chaperone"/>
</dbReference>
<evidence type="ECO:0000259" key="3">
    <source>
        <dbReference type="PROSITE" id="PS01031"/>
    </source>
</evidence>
<reference evidence="4 5" key="1">
    <citation type="journal article" date="2011" name="J. Bacteriol.">
        <title>Genome sequence of 'Pedosphaera parvula' Ellin514, an aerobic Verrucomicrobial isolate from pasture soil.</title>
        <authorList>
            <person name="Kant R."/>
            <person name="van Passel M.W."/>
            <person name="Sangwan P."/>
            <person name="Palva A."/>
            <person name="Lucas S."/>
            <person name="Copeland A."/>
            <person name="Lapidus A."/>
            <person name="Glavina Del Rio T."/>
            <person name="Dalin E."/>
            <person name="Tice H."/>
            <person name="Bruce D."/>
            <person name="Goodwin L."/>
            <person name="Pitluck S."/>
            <person name="Chertkov O."/>
            <person name="Larimer F.W."/>
            <person name="Land M.L."/>
            <person name="Hauser L."/>
            <person name="Brettin T.S."/>
            <person name="Detter J.C."/>
            <person name="Han S."/>
            <person name="de Vos W.M."/>
            <person name="Janssen P.H."/>
            <person name="Smidt H."/>
        </authorList>
    </citation>
    <scope>NUCLEOTIDE SEQUENCE [LARGE SCALE GENOMIC DNA]</scope>
    <source>
        <strain evidence="4 5">Ellin514</strain>
    </source>
</reference>
<comment type="caution">
    <text evidence="4">The sequence shown here is derived from an EMBL/GenBank/DDBJ whole genome shotgun (WGS) entry which is preliminary data.</text>
</comment>
<name>B9XB80_PEDPL</name>
<dbReference type="SUPFAM" id="SSF49764">
    <property type="entry name" value="HSP20-like chaperones"/>
    <property type="match status" value="1"/>
</dbReference>
<accession>B9XB80</accession>
<comment type="similarity">
    <text evidence="1 2">Belongs to the small heat shock protein (HSP20) family.</text>
</comment>
<dbReference type="EMBL" id="ABOX02000003">
    <property type="protein sequence ID" value="EEF62765.1"/>
    <property type="molecule type" value="Genomic_DNA"/>
</dbReference>
<dbReference type="InterPro" id="IPR031107">
    <property type="entry name" value="Small_HSP"/>
</dbReference>
<dbReference type="Proteomes" id="UP000003688">
    <property type="component" value="Unassembled WGS sequence"/>
</dbReference>
<dbReference type="PROSITE" id="PS01031">
    <property type="entry name" value="SHSP"/>
    <property type="match status" value="1"/>
</dbReference>
<evidence type="ECO:0000313" key="5">
    <source>
        <dbReference type="Proteomes" id="UP000003688"/>
    </source>
</evidence>
<dbReference type="PANTHER" id="PTHR11527">
    <property type="entry name" value="HEAT-SHOCK PROTEIN 20 FAMILY MEMBER"/>
    <property type="match status" value="1"/>
</dbReference>
<dbReference type="AlphaFoldDB" id="B9XB80"/>
<sequence length="136" mass="15679">MSNIRSLRLRQLHGQLGEVVYELTKVQFFSSSETWKPAINAYRCEECMTICVDLAGVNKETIDLEVEPRRLLISGNRQAPEPSDHECRAVQVLTMEIDHGPFQREIEFPVDVDTERVKAEQHNGMLWIYLPLQSHA</sequence>
<evidence type="ECO:0000256" key="1">
    <source>
        <dbReference type="PROSITE-ProRule" id="PRU00285"/>
    </source>
</evidence>
<gene>
    <name evidence="4" type="ORF">Cflav_PD5400</name>
</gene>
<dbReference type="Gene3D" id="2.60.40.790">
    <property type="match status" value="1"/>
</dbReference>
<dbReference type="CDD" id="cd06464">
    <property type="entry name" value="ACD_sHsps-like"/>
    <property type="match status" value="1"/>
</dbReference>
<dbReference type="InterPro" id="IPR002068">
    <property type="entry name" value="A-crystallin/Hsp20_dom"/>
</dbReference>
<organism evidence="4 5">
    <name type="scientific">Pedosphaera parvula (strain Ellin514)</name>
    <dbReference type="NCBI Taxonomy" id="320771"/>
    <lineage>
        <taxon>Bacteria</taxon>
        <taxon>Pseudomonadati</taxon>
        <taxon>Verrucomicrobiota</taxon>
        <taxon>Pedosphaerae</taxon>
        <taxon>Pedosphaerales</taxon>
        <taxon>Pedosphaeraceae</taxon>
        <taxon>Pedosphaera</taxon>
    </lineage>
</organism>
<feature type="domain" description="SHSP" evidence="3">
    <location>
        <begin position="30"/>
        <end position="136"/>
    </location>
</feature>